<evidence type="ECO:0000256" key="6">
    <source>
        <dbReference type="ARBA" id="ARBA00022927"/>
    </source>
</evidence>
<comment type="similarity">
    <text evidence="2">Belongs to the YajC family.</text>
</comment>
<evidence type="ECO:0000313" key="13">
    <source>
        <dbReference type="Proteomes" id="UP000215771"/>
    </source>
</evidence>
<keyword evidence="5 10" id="KW-0812">Transmembrane</keyword>
<dbReference type="SMART" id="SM01323">
    <property type="entry name" value="YajC"/>
    <property type="match status" value="1"/>
</dbReference>
<evidence type="ECO:0000256" key="2">
    <source>
        <dbReference type="ARBA" id="ARBA00006742"/>
    </source>
</evidence>
<dbReference type="Proteomes" id="UP000215771">
    <property type="component" value="Unassembled WGS sequence"/>
</dbReference>
<organism evidence="11 13">
    <name type="scientific">Corynebacterium hadale</name>
    <dbReference type="NCBI Taxonomy" id="2026255"/>
    <lineage>
        <taxon>Bacteria</taxon>
        <taxon>Bacillati</taxon>
        <taxon>Actinomycetota</taxon>
        <taxon>Actinomycetes</taxon>
        <taxon>Mycobacteriales</taxon>
        <taxon>Corynebacteriaceae</taxon>
        <taxon>Corynebacterium</taxon>
    </lineage>
</organism>
<evidence type="ECO:0000313" key="12">
    <source>
        <dbReference type="EMBL" id="PAT07029.1"/>
    </source>
</evidence>
<evidence type="ECO:0000256" key="7">
    <source>
        <dbReference type="ARBA" id="ARBA00022989"/>
    </source>
</evidence>
<evidence type="ECO:0000256" key="10">
    <source>
        <dbReference type="SAM" id="Phobius"/>
    </source>
</evidence>
<evidence type="ECO:0000313" key="14">
    <source>
        <dbReference type="Proteomes" id="UP000218281"/>
    </source>
</evidence>
<keyword evidence="7 10" id="KW-1133">Transmembrane helix</keyword>
<keyword evidence="4" id="KW-1003">Cell membrane</keyword>
<dbReference type="GO" id="GO:0005886">
    <property type="term" value="C:plasma membrane"/>
    <property type="evidence" value="ECO:0007669"/>
    <property type="project" value="UniProtKB-SubCell"/>
</dbReference>
<dbReference type="GO" id="GO:0015031">
    <property type="term" value="P:protein transport"/>
    <property type="evidence" value="ECO:0007669"/>
    <property type="project" value="UniProtKB-KW"/>
</dbReference>
<protein>
    <submittedName>
        <fullName evidence="11">Preprotein translocase subunit YajC</fullName>
    </submittedName>
</protein>
<evidence type="ECO:0000256" key="5">
    <source>
        <dbReference type="ARBA" id="ARBA00022692"/>
    </source>
</evidence>
<dbReference type="EMBL" id="NQMQ01000010">
    <property type="protein sequence ID" value="PAJ70167.1"/>
    <property type="molecule type" value="Genomic_DNA"/>
</dbReference>
<comment type="subcellular location">
    <subcellularLocation>
        <location evidence="1">Cell membrane</location>
        <topology evidence="1">Single-pass membrane protein</topology>
    </subcellularLocation>
</comment>
<reference evidence="12 14" key="1">
    <citation type="submission" date="2017-08" db="EMBL/GenBank/DDBJ databases">
        <title>Whole genome sequences of 6 clinical strains closest to Corynebacterium imitans.</title>
        <authorList>
            <person name="Bernier A.-M."/>
            <person name="Burdz T."/>
            <person name="Bernard K."/>
        </authorList>
    </citation>
    <scope>NUCLEOTIDE SEQUENCE [LARGE SCALE GENOMIC DNA]</scope>
    <source>
        <strain evidence="12 14">NML93-0607</strain>
    </source>
</reference>
<dbReference type="PANTHER" id="PTHR33909">
    <property type="entry name" value="SEC TRANSLOCON ACCESSORY COMPLEX SUBUNIT YAJC"/>
    <property type="match status" value="1"/>
</dbReference>
<evidence type="ECO:0000256" key="1">
    <source>
        <dbReference type="ARBA" id="ARBA00004162"/>
    </source>
</evidence>
<dbReference type="NCBIfam" id="TIGR00739">
    <property type="entry name" value="yajC"/>
    <property type="match status" value="1"/>
</dbReference>
<dbReference type="Proteomes" id="UP000218281">
    <property type="component" value="Unassembled WGS sequence"/>
</dbReference>
<name>A0A269PE15_9CORY</name>
<sequence>MEIVYILIVLAIFLLPSLLMMRSQKKRQRQMQEMQRSIAPGDRIVNVAGFHCTVVENNGETLQVELAPNVVATMETAGVMKRVDPQGSTQADVPTDTE</sequence>
<dbReference type="PANTHER" id="PTHR33909:SF1">
    <property type="entry name" value="SEC TRANSLOCON ACCESSORY COMPLEX SUBUNIT YAJC"/>
    <property type="match status" value="1"/>
</dbReference>
<evidence type="ECO:0000256" key="4">
    <source>
        <dbReference type="ARBA" id="ARBA00022475"/>
    </source>
</evidence>
<keyword evidence="14" id="KW-1185">Reference proteome</keyword>
<dbReference type="Pfam" id="PF02699">
    <property type="entry name" value="YajC"/>
    <property type="match status" value="1"/>
</dbReference>
<dbReference type="InterPro" id="IPR003849">
    <property type="entry name" value="Preprotein_translocase_YajC"/>
</dbReference>
<keyword evidence="3" id="KW-0813">Transport</keyword>
<evidence type="ECO:0000313" key="11">
    <source>
        <dbReference type="EMBL" id="PAJ70167.1"/>
    </source>
</evidence>
<evidence type="ECO:0000256" key="3">
    <source>
        <dbReference type="ARBA" id="ARBA00022448"/>
    </source>
</evidence>
<dbReference type="EMBL" id="NSGO01000001">
    <property type="protein sequence ID" value="PAT07029.1"/>
    <property type="molecule type" value="Genomic_DNA"/>
</dbReference>
<comment type="caution">
    <text evidence="11">The sequence shown here is derived from an EMBL/GenBank/DDBJ whole genome shotgun (WGS) entry which is preliminary data.</text>
</comment>
<evidence type="ECO:0000256" key="8">
    <source>
        <dbReference type="ARBA" id="ARBA00023010"/>
    </source>
</evidence>
<dbReference type="RefSeq" id="WP_095276293.1">
    <property type="nucleotide sequence ID" value="NZ_CP047655.1"/>
</dbReference>
<proteinExistence type="inferred from homology"/>
<feature type="transmembrane region" description="Helical" evidence="10">
    <location>
        <begin position="6"/>
        <end position="22"/>
    </location>
</feature>
<evidence type="ECO:0000256" key="9">
    <source>
        <dbReference type="ARBA" id="ARBA00023136"/>
    </source>
</evidence>
<keyword evidence="6" id="KW-0653">Protein transport</keyword>
<dbReference type="AlphaFoldDB" id="A0A269PE15"/>
<reference evidence="11 13" key="2">
    <citation type="submission" date="2017-08" db="EMBL/GenBank/DDBJ databases">
        <authorList>
            <person name="de Groot N.N."/>
        </authorList>
    </citation>
    <scope>NUCLEOTIDE SEQUENCE [LARGE SCALE GENOMIC DNA]</scope>
    <source>
        <strain evidence="11 13">NBT06-6</strain>
    </source>
</reference>
<gene>
    <name evidence="11" type="primary">yajC</name>
    <name evidence="11" type="ORF">CIG21_04760</name>
    <name evidence="12" type="ORF">CKJ81_00035</name>
</gene>
<accession>A0A269PE15</accession>
<keyword evidence="8" id="KW-0811">Translocation</keyword>
<keyword evidence="9 10" id="KW-0472">Membrane</keyword>